<dbReference type="EMBL" id="SUPK01000005">
    <property type="protein sequence ID" value="TJY41838.1"/>
    <property type="molecule type" value="Genomic_DNA"/>
</dbReference>
<organism evidence="1 2">
    <name type="scientific">Cohnella pontilimi</name>
    <dbReference type="NCBI Taxonomy" id="2564100"/>
    <lineage>
        <taxon>Bacteria</taxon>
        <taxon>Bacillati</taxon>
        <taxon>Bacillota</taxon>
        <taxon>Bacilli</taxon>
        <taxon>Bacillales</taxon>
        <taxon>Paenibacillaceae</taxon>
        <taxon>Cohnella</taxon>
    </lineage>
</organism>
<sequence length="67" mass="7866">MNRHVPRGKWRQFKGESKKQWGRLLKDELAVFYGEKETLAGKAEENFGLIEDKIDRTYQQLRTAPGD</sequence>
<reference evidence="1 2" key="1">
    <citation type="submission" date="2019-04" db="EMBL/GenBank/DDBJ databases">
        <title>Cohnella sp. nov., isolated from soil.</title>
        <authorList>
            <person name="Kim W."/>
        </authorList>
    </citation>
    <scope>NUCLEOTIDE SEQUENCE [LARGE SCALE GENOMIC DNA]</scope>
    <source>
        <strain evidence="1 2">CAU 1483</strain>
    </source>
</reference>
<dbReference type="SUPFAM" id="SSF69047">
    <property type="entry name" value="Hypothetical protein YjbJ"/>
    <property type="match status" value="1"/>
</dbReference>
<comment type="caution">
    <text evidence="1">The sequence shown here is derived from an EMBL/GenBank/DDBJ whole genome shotgun (WGS) entry which is preliminary data.</text>
</comment>
<dbReference type="RefSeq" id="WP_136777973.1">
    <property type="nucleotide sequence ID" value="NZ_SUPK01000005.1"/>
</dbReference>
<evidence type="ECO:0008006" key="3">
    <source>
        <dbReference type="Google" id="ProtNLM"/>
    </source>
</evidence>
<dbReference type="Gene3D" id="1.10.1470.10">
    <property type="entry name" value="YjbJ"/>
    <property type="match status" value="1"/>
</dbReference>
<proteinExistence type="predicted"/>
<protein>
    <recommendedName>
        <fullName evidence="3">CsbD family protein</fullName>
    </recommendedName>
</protein>
<dbReference type="InterPro" id="IPR036629">
    <property type="entry name" value="YjbJ_sf"/>
</dbReference>
<evidence type="ECO:0000313" key="2">
    <source>
        <dbReference type="Proteomes" id="UP000309673"/>
    </source>
</evidence>
<dbReference type="AlphaFoldDB" id="A0A4U0FB79"/>
<dbReference type="Proteomes" id="UP000309673">
    <property type="component" value="Unassembled WGS sequence"/>
</dbReference>
<accession>A0A4U0FB79</accession>
<name>A0A4U0FB79_9BACL</name>
<evidence type="ECO:0000313" key="1">
    <source>
        <dbReference type="EMBL" id="TJY41838.1"/>
    </source>
</evidence>
<keyword evidence="2" id="KW-1185">Reference proteome</keyword>
<dbReference type="OrthoDB" id="9796058at2"/>
<gene>
    <name evidence="1" type="ORF">E5161_11590</name>
</gene>